<feature type="binding site" description="in other chain" evidence="6">
    <location>
        <position position="108"/>
    </location>
    <ligand>
        <name>5-phospho-alpha-D-ribose 1-diphosphate</name>
        <dbReference type="ChEBI" id="CHEBI:58017"/>
        <note>ligand shared between dimeric partners</note>
    </ligand>
</feature>
<dbReference type="EMBL" id="JXMU01000027">
    <property type="protein sequence ID" value="KPB00201.1"/>
    <property type="molecule type" value="Genomic_DNA"/>
</dbReference>
<dbReference type="EC" id="2.4.2.10" evidence="2 6"/>
<comment type="cofactor">
    <cofactor evidence="6">
        <name>Mg(2+)</name>
        <dbReference type="ChEBI" id="CHEBI:18420"/>
    </cofactor>
</comment>
<comment type="function">
    <text evidence="6">Catalyzes the transfer of a ribosyl phosphate group from 5-phosphoribose 1-diphosphate to orotate, leading to the formation of orotidine monophosphate (OMP).</text>
</comment>
<feature type="binding site" evidence="6">
    <location>
        <position position="107"/>
    </location>
    <ligand>
        <name>5-phospho-alpha-D-ribose 1-diphosphate</name>
        <dbReference type="ChEBI" id="CHEBI:58017"/>
        <note>ligand shared between dimeric partners</note>
    </ligand>
</feature>
<name>A0A0N1J6B8_9HYPH</name>
<dbReference type="SUPFAM" id="SSF53271">
    <property type="entry name" value="PRTase-like"/>
    <property type="match status" value="1"/>
</dbReference>
<dbReference type="GO" id="GO:0004588">
    <property type="term" value="F:orotate phosphoribosyltransferase activity"/>
    <property type="evidence" value="ECO:0007669"/>
    <property type="project" value="UniProtKB-UniRule"/>
</dbReference>
<keyword evidence="5 6" id="KW-0665">Pyrimidine biosynthesis</keyword>
<feature type="binding site" description="in other chain" evidence="6">
    <location>
        <begin position="133"/>
        <end position="141"/>
    </location>
    <ligand>
        <name>5-phospho-alpha-D-ribose 1-diphosphate</name>
        <dbReference type="ChEBI" id="CHEBI:58017"/>
        <note>ligand shared between dimeric partners</note>
    </ligand>
</feature>
<protein>
    <recommendedName>
        <fullName evidence="2 6">Orotate phosphoribosyltransferase</fullName>
        <shortName evidence="6">OPRT</shortName>
        <shortName evidence="6">OPRTase</shortName>
        <ecNumber evidence="2 6">2.4.2.10</ecNumber>
    </recommendedName>
</protein>
<keyword evidence="6" id="KW-0460">Magnesium</keyword>
<dbReference type="CDD" id="cd06223">
    <property type="entry name" value="PRTases_typeI"/>
    <property type="match status" value="1"/>
</dbReference>
<dbReference type="RefSeq" id="WP_054000167.1">
    <property type="nucleotide sequence ID" value="NZ_JXMU01000027.1"/>
</dbReference>
<proteinExistence type="inferred from homology"/>
<dbReference type="Proteomes" id="UP000038011">
    <property type="component" value="Unassembled WGS sequence"/>
</dbReference>
<comment type="pathway">
    <text evidence="1 6">Pyrimidine metabolism; UMP biosynthesis via de novo pathway; UMP from orotate: step 1/2.</text>
</comment>
<evidence type="ECO:0000259" key="7">
    <source>
        <dbReference type="Pfam" id="PF00156"/>
    </source>
</evidence>
<evidence type="ECO:0000313" key="9">
    <source>
        <dbReference type="Proteomes" id="UP000038011"/>
    </source>
</evidence>
<comment type="caution">
    <text evidence="6">Lacks conserved residue(s) required for the propagation of feature annotation.</text>
</comment>
<keyword evidence="4 6" id="KW-0808">Transferase</keyword>
<dbReference type="GO" id="GO:0019856">
    <property type="term" value="P:pyrimidine nucleobase biosynthetic process"/>
    <property type="evidence" value="ECO:0007669"/>
    <property type="project" value="TreeGrafter"/>
</dbReference>
<evidence type="ECO:0000256" key="3">
    <source>
        <dbReference type="ARBA" id="ARBA00022676"/>
    </source>
</evidence>
<dbReference type="PANTHER" id="PTHR19278:SF9">
    <property type="entry name" value="URIDINE 5'-MONOPHOSPHATE SYNTHASE"/>
    <property type="match status" value="1"/>
</dbReference>
<dbReference type="PATRIC" id="fig|1514904.3.peg.2109"/>
<keyword evidence="3 6" id="KW-0328">Glycosyltransferase</keyword>
<dbReference type="InterPro" id="IPR023031">
    <property type="entry name" value="OPRT"/>
</dbReference>
<evidence type="ECO:0000313" key="8">
    <source>
        <dbReference type="EMBL" id="KPB00201.1"/>
    </source>
</evidence>
<dbReference type="OrthoDB" id="9802134at2"/>
<dbReference type="PANTHER" id="PTHR19278">
    <property type="entry name" value="OROTATE PHOSPHORIBOSYLTRANSFERASE"/>
    <property type="match status" value="1"/>
</dbReference>
<dbReference type="InterPro" id="IPR000836">
    <property type="entry name" value="PRTase_dom"/>
</dbReference>
<evidence type="ECO:0000256" key="5">
    <source>
        <dbReference type="ARBA" id="ARBA00022975"/>
    </source>
</evidence>
<evidence type="ECO:0000256" key="1">
    <source>
        <dbReference type="ARBA" id="ARBA00004889"/>
    </source>
</evidence>
<accession>A0A0N1J6B8</accession>
<evidence type="ECO:0000256" key="4">
    <source>
        <dbReference type="ARBA" id="ARBA00022679"/>
    </source>
</evidence>
<feature type="binding site" evidence="6">
    <location>
        <position position="137"/>
    </location>
    <ligand>
        <name>orotate</name>
        <dbReference type="ChEBI" id="CHEBI:30839"/>
    </ligand>
</feature>
<evidence type="ECO:0000256" key="2">
    <source>
        <dbReference type="ARBA" id="ARBA00011971"/>
    </source>
</evidence>
<feature type="domain" description="Phosphoribosyltransferase" evidence="7">
    <location>
        <begin position="77"/>
        <end position="163"/>
    </location>
</feature>
<comment type="subunit">
    <text evidence="6">Homodimer.</text>
</comment>
<dbReference type="HAMAP" id="MF_01208">
    <property type="entry name" value="PyrE"/>
    <property type="match status" value="1"/>
</dbReference>
<organism evidence="8 9">
    <name type="scientific">Ahrensia marina</name>
    <dbReference type="NCBI Taxonomy" id="1514904"/>
    <lineage>
        <taxon>Bacteria</taxon>
        <taxon>Pseudomonadati</taxon>
        <taxon>Pseudomonadota</taxon>
        <taxon>Alphaproteobacteria</taxon>
        <taxon>Hyphomicrobiales</taxon>
        <taxon>Ahrensiaceae</taxon>
        <taxon>Ahrensia</taxon>
    </lineage>
</organism>
<feature type="binding site" evidence="6">
    <location>
        <position position="111"/>
    </location>
    <ligand>
        <name>5-phospho-alpha-D-ribose 1-diphosphate</name>
        <dbReference type="ChEBI" id="CHEBI:58017"/>
        <note>ligand shared between dimeric partners</note>
    </ligand>
</feature>
<dbReference type="GO" id="GO:0044205">
    <property type="term" value="P:'de novo' UMP biosynthetic process"/>
    <property type="evidence" value="ECO:0007669"/>
    <property type="project" value="UniProtKB-UniRule"/>
</dbReference>
<sequence>MLTSSFPQRELVAELTAKMLLEIGAVNFRTDKPFMFTSGLASPVYIDCRKLISYPRIRSTLMDFTAGVVIRDIGFERIDSVTGGETAGIPFAAWIADKLGLPMHYVRKKPKGFGRDAQIEGDSINGKQVLLVEDLTTDGGSKIKFCEAIRKAGAEITDTVVIFYYDIFPQSRENLKTIGLNLHYLATWRDVLAVCKKQNYFDPETLKQVESFLDDPLAWSGVNGGATEISALTKKD</sequence>
<dbReference type="NCBIfam" id="NF001729">
    <property type="entry name" value="PRK00455.1-3"/>
    <property type="match status" value="1"/>
</dbReference>
<dbReference type="UniPathway" id="UPA00070">
    <property type="reaction ID" value="UER00119"/>
</dbReference>
<comment type="catalytic activity">
    <reaction evidence="6">
        <text>orotidine 5'-phosphate + diphosphate = orotate + 5-phospho-alpha-D-ribose 1-diphosphate</text>
        <dbReference type="Rhea" id="RHEA:10380"/>
        <dbReference type="ChEBI" id="CHEBI:30839"/>
        <dbReference type="ChEBI" id="CHEBI:33019"/>
        <dbReference type="ChEBI" id="CHEBI:57538"/>
        <dbReference type="ChEBI" id="CHEBI:58017"/>
        <dbReference type="EC" id="2.4.2.10"/>
    </reaction>
</comment>
<comment type="similarity">
    <text evidence="6">Belongs to the purine/pyrimidine phosphoribosyltransferase family. PyrE subfamily.</text>
</comment>
<dbReference type="AlphaFoldDB" id="A0A0N1J6B8"/>
<gene>
    <name evidence="6" type="primary">pyrE</name>
    <name evidence="8" type="ORF">SU32_14850</name>
</gene>
<dbReference type="Pfam" id="PF00156">
    <property type="entry name" value="Pribosyltran"/>
    <property type="match status" value="1"/>
</dbReference>
<dbReference type="GO" id="GO:0000287">
    <property type="term" value="F:magnesium ion binding"/>
    <property type="evidence" value="ECO:0007669"/>
    <property type="project" value="UniProtKB-UniRule"/>
</dbReference>
<dbReference type="Gene3D" id="3.40.50.2020">
    <property type="match status" value="1"/>
</dbReference>
<reference evidence="8 9" key="1">
    <citation type="submission" date="2015-01" db="EMBL/GenBank/DDBJ databases">
        <title>Ahrensia donghaiensis sp. nov., a novel dimethylsulphoniopropionate-cleavage bacterium isolated from seawater and emended descriptions of the genus Ahrensia and Ahrensia kielensis.</title>
        <authorList>
            <person name="Liu J."/>
        </authorList>
    </citation>
    <scope>NUCLEOTIDE SEQUENCE [LARGE SCALE GENOMIC DNA]</scope>
    <source>
        <strain evidence="8 9">LZD062</strain>
    </source>
</reference>
<evidence type="ECO:0000256" key="6">
    <source>
        <dbReference type="HAMAP-Rule" id="MF_01208"/>
    </source>
</evidence>
<comment type="caution">
    <text evidence="8">The sequence shown here is derived from an EMBL/GenBank/DDBJ whole genome shotgun (WGS) entry which is preliminary data.</text>
</comment>
<dbReference type="InterPro" id="IPR029057">
    <property type="entry name" value="PRTase-like"/>
</dbReference>
<dbReference type="STRING" id="1514904.SU32_14850"/>
<keyword evidence="9" id="KW-1185">Reference proteome</keyword>